<dbReference type="Pfam" id="PF03625">
    <property type="entry name" value="DUF302"/>
    <property type="match status" value="1"/>
</dbReference>
<organism evidence="2 3">
    <name type="scientific">Tumebacillus lacus</name>
    <dbReference type="NCBI Taxonomy" id="2995335"/>
    <lineage>
        <taxon>Bacteria</taxon>
        <taxon>Bacillati</taxon>
        <taxon>Bacillota</taxon>
        <taxon>Bacilli</taxon>
        <taxon>Bacillales</taxon>
        <taxon>Alicyclobacillaceae</taxon>
        <taxon>Tumebacillus</taxon>
    </lineage>
</organism>
<sequence>MFHYTVETAKSVDEAVQALEAALKERQFGVLWSLDLTAKLAEKGLSFPSAYRILEVCNPVQAERVLSKNLLVGYFLPCKIAVYEEEGTTKIGLPKPSVLMGVVNDPSLAEIGAEVEHVMIEAVEAAR</sequence>
<reference evidence="2 3" key="1">
    <citation type="submission" date="2022-11" db="EMBL/GenBank/DDBJ databases">
        <title>Study of microbial diversity in lake waters.</title>
        <authorList>
            <person name="Zhang J."/>
        </authorList>
    </citation>
    <scope>NUCLEOTIDE SEQUENCE [LARGE SCALE GENOMIC DNA]</scope>
    <source>
        <strain evidence="2 3">DT12</strain>
    </source>
</reference>
<name>A0ABT3X1E6_9BACL</name>
<dbReference type="PANTHER" id="PTHR38342">
    <property type="entry name" value="SLR5037 PROTEIN"/>
    <property type="match status" value="1"/>
</dbReference>
<dbReference type="InterPro" id="IPR005180">
    <property type="entry name" value="DUF302"/>
</dbReference>
<dbReference type="SUPFAM" id="SSF103247">
    <property type="entry name" value="TT1751-like"/>
    <property type="match status" value="1"/>
</dbReference>
<gene>
    <name evidence="2" type="ORF">OS242_05355</name>
</gene>
<protein>
    <submittedName>
        <fullName evidence="2">DUF302 domain-containing protein</fullName>
    </submittedName>
</protein>
<dbReference type="InterPro" id="IPR035923">
    <property type="entry name" value="TT1751-like_sf"/>
</dbReference>
<dbReference type="CDD" id="cd14797">
    <property type="entry name" value="DUF302"/>
    <property type="match status" value="1"/>
</dbReference>
<proteinExistence type="predicted"/>
<keyword evidence="3" id="KW-1185">Reference proteome</keyword>
<evidence type="ECO:0000259" key="1">
    <source>
        <dbReference type="Pfam" id="PF03625"/>
    </source>
</evidence>
<feature type="domain" description="DUF302" evidence="1">
    <location>
        <begin position="35"/>
        <end position="96"/>
    </location>
</feature>
<dbReference type="Gene3D" id="3.30.310.70">
    <property type="entry name" value="TT1751-like domain"/>
    <property type="match status" value="1"/>
</dbReference>
<dbReference type="PIRSF" id="PIRSF021774">
    <property type="entry name" value="UCP021774"/>
    <property type="match status" value="1"/>
</dbReference>
<evidence type="ECO:0000313" key="3">
    <source>
        <dbReference type="Proteomes" id="UP001208017"/>
    </source>
</evidence>
<accession>A0ABT3X1E6</accession>
<comment type="caution">
    <text evidence="2">The sequence shown here is derived from an EMBL/GenBank/DDBJ whole genome shotgun (WGS) entry which is preliminary data.</text>
</comment>
<dbReference type="EMBL" id="JAPMLT010000002">
    <property type="protein sequence ID" value="MCX7569380.1"/>
    <property type="molecule type" value="Genomic_DNA"/>
</dbReference>
<dbReference type="InterPro" id="IPR016796">
    <property type="entry name" value="UCP021774"/>
</dbReference>
<evidence type="ECO:0000313" key="2">
    <source>
        <dbReference type="EMBL" id="MCX7569380.1"/>
    </source>
</evidence>
<dbReference type="RefSeq" id="WP_267150625.1">
    <property type="nucleotide sequence ID" value="NZ_JAPMLT010000002.1"/>
</dbReference>
<dbReference type="PANTHER" id="PTHR38342:SF1">
    <property type="entry name" value="SLR5037 PROTEIN"/>
    <property type="match status" value="1"/>
</dbReference>
<dbReference type="Proteomes" id="UP001208017">
    <property type="component" value="Unassembled WGS sequence"/>
</dbReference>